<dbReference type="GO" id="GO:0016810">
    <property type="term" value="F:hydrolase activity, acting on carbon-nitrogen (but not peptide) bonds"/>
    <property type="evidence" value="ECO:0007669"/>
    <property type="project" value="InterPro"/>
</dbReference>
<proteinExistence type="predicted"/>
<keyword evidence="3" id="KW-1185">Reference proteome</keyword>
<dbReference type="Pfam" id="PF01979">
    <property type="entry name" value="Amidohydro_1"/>
    <property type="match status" value="1"/>
</dbReference>
<dbReference type="InterPro" id="IPR051781">
    <property type="entry name" value="Metallo-dep_Hydrolase"/>
</dbReference>
<dbReference type="InterPro" id="IPR006680">
    <property type="entry name" value="Amidohydro-rel"/>
</dbReference>
<protein>
    <submittedName>
        <fullName evidence="2">Amidohydrolase family protein</fullName>
    </submittedName>
</protein>
<organism evidence="2 3">
    <name type="scientific">Saccharopolyspora montiporae</name>
    <dbReference type="NCBI Taxonomy" id="2781240"/>
    <lineage>
        <taxon>Bacteria</taxon>
        <taxon>Bacillati</taxon>
        <taxon>Actinomycetota</taxon>
        <taxon>Actinomycetes</taxon>
        <taxon>Pseudonocardiales</taxon>
        <taxon>Pseudonocardiaceae</taxon>
        <taxon>Saccharopolyspora</taxon>
    </lineage>
</organism>
<name>A0A929FYV2_9PSEU</name>
<dbReference type="EMBL" id="JADEYC010000008">
    <property type="protein sequence ID" value="MBE9373865.1"/>
    <property type="molecule type" value="Genomic_DNA"/>
</dbReference>
<evidence type="ECO:0000259" key="1">
    <source>
        <dbReference type="Pfam" id="PF01979"/>
    </source>
</evidence>
<reference evidence="2" key="1">
    <citation type="submission" date="2020-10" db="EMBL/GenBank/DDBJ databases">
        <title>Diversity and distribution of actinomycetes associated with coral in the coast of Hainan.</title>
        <authorList>
            <person name="Li F."/>
        </authorList>
    </citation>
    <scope>NUCLEOTIDE SEQUENCE</scope>
    <source>
        <strain evidence="2">HNM0983</strain>
    </source>
</reference>
<dbReference type="Proteomes" id="UP000598360">
    <property type="component" value="Unassembled WGS sequence"/>
</dbReference>
<feature type="domain" description="Amidohydrolase-related" evidence="1">
    <location>
        <begin position="55"/>
        <end position="359"/>
    </location>
</feature>
<evidence type="ECO:0000313" key="3">
    <source>
        <dbReference type="Proteomes" id="UP000598360"/>
    </source>
</evidence>
<dbReference type="Gene3D" id="1.20.58.520">
    <property type="entry name" value="Amidohydrolase"/>
    <property type="match status" value="1"/>
</dbReference>
<comment type="caution">
    <text evidence="2">The sequence shown here is derived from an EMBL/GenBank/DDBJ whole genome shotgun (WGS) entry which is preliminary data.</text>
</comment>
<dbReference type="Gene3D" id="3.40.50.10910">
    <property type="entry name" value="Amidohydrolase"/>
    <property type="match status" value="1"/>
</dbReference>
<dbReference type="InterPro" id="IPR011059">
    <property type="entry name" value="Metal-dep_hydrolase_composite"/>
</dbReference>
<dbReference type="SUPFAM" id="SSF51338">
    <property type="entry name" value="Composite domain of metallo-dependent hydrolases"/>
    <property type="match status" value="1"/>
</dbReference>
<dbReference type="PANTHER" id="PTHR43135">
    <property type="entry name" value="ALPHA-D-RIBOSE 1-METHYLPHOSPHONATE 5-TRIPHOSPHATE DIPHOSPHATASE"/>
    <property type="match status" value="1"/>
</dbReference>
<dbReference type="PANTHER" id="PTHR43135:SF3">
    <property type="entry name" value="ALPHA-D-RIBOSE 1-METHYLPHOSPHONATE 5-TRIPHOSPHATE DIPHOSPHATASE"/>
    <property type="match status" value="1"/>
</dbReference>
<dbReference type="InterPro" id="IPR032466">
    <property type="entry name" value="Metal_Hydrolase"/>
</dbReference>
<sequence>MILTATTVTDVAVFDGTELLRGRHDVTFDASGITSVIRTGTAPAAGTPVDGTGATLLPGLVDAHVHFRDLEQLSALTRYGVTTALDMSTWPPEFLARLRAADHGADIRSPGAALAGPGGPHAHIPGFPAEDLLATPEQARRRVAARVAHGADYIKVVLEAPGAGGPELETTTAVVDAAHEAGLRVVAHAAATGAVELGVRAGVDILTHAPLDAELDESFVRVVADRVRAVVPTLTMMAGTARNLGNPALSYDHARDTVAALHQAGAVVVAGTDANDAPGVPAAVPHGSSLHDELELLVEAGLTPLEALRSATATAATAFGLDDRGRIAPGLRADVVLVTGDPASDISATRRLRSVWTAGRRLGDVQREAPA</sequence>
<dbReference type="AlphaFoldDB" id="A0A929FYV2"/>
<dbReference type="SUPFAM" id="SSF51556">
    <property type="entry name" value="Metallo-dependent hydrolases"/>
    <property type="match status" value="1"/>
</dbReference>
<dbReference type="Gene3D" id="2.30.40.10">
    <property type="entry name" value="Urease, subunit C, domain 1"/>
    <property type="match status" value="1"/>
</dbReference>
<evidence type="ECO:0000313" key="2">
    <source>
        <dbReference type="EMBL" id="MBE9373865.1"/>
    </source>
</evidence>
<dbReference type="Gene3D" id="3.30.110.90">
    <property type="entry name" value="Amidohydrolase"/>
    <property type="match status" value="1"/>
</dbReference>
<gene>
    <name evidence="2" type="ORF">IQ251_05315</name>
</gene>
<accession>A0A929FYV2</accession>